<keyword evidence="3" id="KW-1185">Reference proteome</keyword>
<protein>
    <submittedName>
        <fullName evidence="2">Uncharacterized protein</fullName>
    </submittedName>
</protein>
<dbReference type="EMBL" id="JAIXMP010000011">
    <property type="protein sequence ID" value="KAI9265261.1"/>
    <property type="molecule type" value="Genomic_DNA"/>
</dbReference>
<evidence type="ECO:0000313" key="3">
    <source>
        <dbReference type="Proteomes" id="UP001209540"/>
    </source>
</evidence>
<evidence type="ECO:0000256" key="1">
    <source>
        <dbReference type="SAM" id="MobiDB-lite"/>
    </source>
</evidence>
<dbReference type="Proteomes" id="UP001209540">
    <property type="component" value="Unassembled WGS sequence"/>
</dbReference>
<comment type="caution">
    <text evidence="2">The sequence shown here is derived from an EMBL/GenBank/DDBJ whole genome shotgun (WGS) entry which is preliminary data.</text>
</comment>
<feature type="region of interest" description="Disordered" evidence="1">
    <location>
        <begin position="94"/>
        <end position="165"/>
    </location>
</feature>
<reference evidence="2" key="2">
    <citation type="submission" date="2023-02" db="EMBL/GenBank/DDBJ databases">
        <authorList>
            <consortium name="DOE Joint Genome Institute"/>
            <person name="Mondo S.J."/>
            <person name="Chang Y."/>
            <person name="Wang Y."/>
            <person name="Ahrendt S."/>
            <person name="Andreopoulos W."/>
            <person name="Barry K."/>
            <person name="Beard J."/>
            <person name="Benny G.L."/>
            <person name="Blankenship S."/>
            <person name="Bonito G."/>
            <person name="Cuomo C."/>
            <person name="Desiro A."/>
            <person name="Gervers K.A."/>
            <person name="Hundley H."/>
            <person name="Kuo A."/>
            <person name="LaButti K."/>
            <person name="Lang B.F."/>
            <person name="Lipzen A."/>
            <person name="O'Donnell K."/>
            <person name="Pangilinan J."/>
            <person name="Reynolds N."/>
            <person name="Sandor L."/>
            <person name="Smith M.W."/>
            <person name="Tsang A."/>
            <person name="Grigoriev I.V."/>
            <person name="Stajich J.E."/>
            <person name="Spatafora J.W."/>
        </authorList>
    </citation>
    <scope>NUCLEOTIDE SEQUENCE</scope>
    <source>
        <strain evidence="2">RSA 2281</strain>
    </source>
</reference>
<proteinExistence type="predicted"/>
<sequence>MSVITAYPSVSIMSLSSSTSSCAASSISSGNKRKRSTSLHVRFCSEAPQVEYTYSQSDYDRSGLFPTVTSQDIEKIYNNPVIVAVSINITTPTTTTTTTTTVPQPPAPRPMKRSKQQKPPRLSIDTSNIHGPLFFTNMTTNHQKKSLVPPTPITPVDQQDNEQDQ</sequence>
<organism evidence="2 3">
    <name type="scientific">Phascolomyces articulosus</name>
    <dbReference type="NCBI Taxonomy" id="60185"/>
    <lineage>
        <taxon>Eukaryota</taxon>
        <taxon>Fungi</taxon>
        <taxon>Fungi incertae sedis</taxon>
        <taxon>Mucoromycota</taxon>
        <taxon>Mucoromycotina</taxon>
        <taxon>Mucoromycetes</taxon>
        <taxon>Mucorales</taxon>
        <taxon>Lichtheimiaceae</taxon>
        <taxon>Phascolomyces</taxon>
    </lineage>
</organism>
<name>A0AAD5KC11_9FUNG</name>
<reference evidence="2" key="1">
    <citation type="journal article" date="2022" name="IScience">
        <title>Evolution of zygomycete secretomes and the origins of terrestrial fungal ecologies.</title>
        <authorList>
            <person name="Chang Y."/>
            <person name="Wang Y."/>
            <person name="Mondo S."/>
            <person name="Ahrendt S."/>
            <person name="Andreopoulos W."/>
            <person name="Barry K."/>
            <person name="Beard J."/>
            <person name="Benny G.L."/>
            <person name="Blankenship S."/>
            <person name="Bonito G."/>
            <person name="Cuomo C."/>
            <person name="Desiro A."/>
            <person name="Gervers K.A."/>
            <person name="Hundley H."/>
            <person name="Kuo A."/>
            <person name="LaButti K."/>
            <person name="Lang B.F."/>
            <person name="Lipzen A."/>
            <person name="O'Donnell K."/>
            <person name="Pangilinan J."/>
            <person name="Reynolds N."/>
            <person name="Sandor L."/>
            <person name="Smith M.E."/>
            <person name="Tsang A."/>
            <person name="Grigoriev I.V."/>
            <person name="Stajich J.E."/>
            <person name="Spatafora J.W."/>
        </authorList>
    </citation>
    <scope>NUCLEOTIDE SEQUENCE</scope>
    <source>
        <strain evidence="2">RSA 2281</strain>
    </source>
</reference>
<accession>A0AAD5KC11</accession>
<gene>
    <name evidence="2" type="ORF">BDA99DRAFT_508164</name>
</gene>
<evidence type="ECO:0000313" key="2">
    <source>
        <dbReference type="EMBL" id="KAI9265261.1"/>
    </source>
</evidence>
<dbReference type="AlphaFoldDB" id="A0AAD5KC11"/>